<feature type="chain" id="PRO_5045130154" evidence="2">
    <location>
        <begin position="26"/>
        <end position="291"/>
    </location>
</feature>
<reference evidence="4 5" key="1">
    <citation type="submission" date="2022-02" db="EMBL/GenBank/DDBJ databases">
        <title>Uncovering new skin microbiome diversity through culturing and metagenomics.</title>
        <authorList>
            <person name="Conlan S."/>
            <person name="Deming C."/>
            <person name="Nisc Comparative Sequencing Program N."/>
            <person name="Segre J.A."/>
        </authorList>
    </citation>
    <scope>NUCLEOTIDE SEQUENCE [LARGE SCALE GENOMIC DNA]</scope>
    <source>
        <strain evidence="4 5">ACRQV</strain>
    </source>
</reference>
<dbReference type="PROSITE" id="PS00134">
    <property type="entry name" value="TRYPSIN_HIS"/>
    <property type="match status" value="1"/>
</dbReference>
<dbReference type="RefSeq" id="WP_239179606.1">
    <property type="nucleotide sequence ID" value="NZ_JAKRDF010000004.1"/>
</dbReference>
<feature type="compositionally biased region" description="Basic and acidic residues" evidence="1">
    <location>
        <begin position="257"/>
        <end position="282"/>
    </location>
</feature>
<dbReference type="InterPro" id="IPR001314">
    <property type="entry name" value="Peptidase_S1A"/>
</dbReference>
<evidence type="ECO:0000256" key="1">
    <source>
        <dbReference type="SAM" id="MobiDB-lite"/>
    </source>
</evidence>
<dbReference type="InterPro" id="IPR043504">
    <property type="entry name" value="Peptidase_S1_PA_chymotrypsin"/>
</dbReference>
<evidence type="ECO:0000313" key="5">
    <source>
        <dbReference type="Proteomes" id="UP001521911"/>
    </source>
</evidence>
<dbReference type="Pfam" id="PF00089">
    <property type="entry name" value="Trypsin"/>
    <property type="match status" value="1"/>
</dbReference>
<dbReference type="PROSITE" id="PS50240">
    <property type="entry name" value="TRYPSIN_DOM"/>
    <property type="match status" value="1"/>
</dbReference>
<evidence type="ECO:0000313" key="4">
    <source>
        <dbReference type="EMBL" id="MCG7275779.1"/>
    </source>
</evidence>
<accession>A0ABS9PUY9</accession>
<feature type="region of interest" description="Disordered" evidence="1">
    <location>
        <begin position="256"/>
        <end position="291"/>
    </location>
</feature>
<sequence length="291" mass="31574">MFSGFLASILSVLVAVASVFGVPHAAPGTLEGAGDSAVLQATSQVAVNDDRVAAVWMNGARECSAGYIGNDWWLTATHCLGRNLRLTQTDGDSAKVVASTPVAEKSDIALLKAEPMDAEAFELPDRPLRVNEKLFLVGYGGSHTFASEAVSRIEQTGVTYEIQNHEFENLLKSHSLFASRSCSGDSGAPLYQDETIFAVHTGGEENESCEDGTRRLMWHSEIYPYLDALTALMKSYDEEEAAARLAETEAAIVRQARAQERRQAPAEKPSEERTEQPEKDRSSSLSSLSSR</sequence>
<keyword evidence="5" id="KW-1185">Reference proteome</keyword>
<organism evidence="4 5">
    <name type="scientific">Corynebacterium singulare</name>
    <dbReference type="NCBI Taxonomy" id="161899"/>
    <lineage>
        <taxon>Bacteria</taxon>
        <taxon>Bacillati</taxon>
        <taxon>Actinomycetota</taxon>
        <taxon>Actinomycetes</taxon>
        <taxon>Mycobacteriales</taxon>
        <taxon>Corynebacteriaceae</taxon>
        <taxon>Corynebacterium</taxon>
    </lineage>
</organism>
<protein>
    <submittedName>
        <fullName evidence="4">S1 family peptidase</fullName>
    </submittedName>
</protein>
<evidence type="ECO:0000259" key="3">
    <source>
        <dbReference type="PROSITE" id="PS50240"/>
    </source>
</evidence>
<dbReference type="PRINTS" id="PR00722">
    <property type="entry name" value="CHYMOTRYPSIN"/>
</dbReference>
<dbReference type="SUPFAM" id="SSF50494">
    <property type="entry name" value="Trypsin-like serine proteases"/>
    <property type="match status" value="1"/>
</dbReference>
<dbReference type="InterPro" id="IPR018114">
    <property type="entry name" value="TRYPSIN_HIS"/>
</dbReference>
<feature type="signal peptide" evidence="2">
    <location>
        <begin position="1"/>
        <end position="25"/>
    </location>
</feature>
<name>A0ABS9PUY9_9CORY</name>
<dbReference type="InterPro" id="IPR009003">
    <property type="entry name" value="Peptidase_S1_PA"/>
</dbReference>
<dbReference type="Gene3D" id="2.40.10.10">
    <property type="entry name" value="Trypsin-like serine proteases"/>
    <property type="match status" value="1"/>
</dbReference>
<dbReference type="Proteomes" id="UP001521911">
    <property type="component" value="Unassembled WGS sequence"/>
</dbReference>
<dbReference type="InterPro" id="IPR001254">
    <property type="entry name" value="Trypsin_dom"/>
</dbReference>
<feature type="domain" description="Peptidase S1" evidence="3">
    <location>
        <begin position="29"/>
        <end position="234"/>
    </location>
</feature>
<keyword evidence="2" id="KW-0732">Signal</keyword>
<proteinExistence type="predicted"/>
<comment type="caution">
    <text evidence="4">The sequence shown here is derived from an EMBL/GenBank/DDBJ whole genome shotgun (WGS) entry which is preliminary data.</text>
</comment>
<gene>
    <name evidence="4" type="ORF">MHK08_04750</name>
</gene>
<evidence type="ECO:0000256" key="2">
    <source>
        <dbReference type="SAM" id="SignalP"/>
    </source>
</evidence>
<dbReference type="EMBL" id="JAKRDF010000004">
    <property type="protein sequence ID" value="MCG7275779.1"/>
    <property type="molecule type" value="Genomic_DNA"/>
</dbReference>